<dbReference type="Proteomes" id="UP000436088">
    <property type="component" value="Unassembled WGS sequence"/>
</dbReference>
<keyword evidence="3" id="KW-0238">DNA-binding</keyword>
<feature type="domain" description="BZIP" evidence="8">
    <location>
        <begin position="57"/>
        <end position="120"/>
    </location>
</feature>
<feature type="coiled-coil region" evidence="6">
    <location>
        <begin position="110"/>
        <end position="137"/>
    </location>
</feature>
<evidence type="ECO:0000256" key="2">
    <source>
        <dbReference type="ARBA" id="ARBA00023015"/>
    </source>
</evidence>
<accession>A0A6A2XD61</accession>
<keyword evidence="2" id="KW-0805">Transcription regulation</keyword>
<dbReference type="Gene3D" id="1.20.5.170">
    <property type="match status" value="1"/>
</dbReference>
<dbReference type="CDD" id="cd14702">
    <property type="entry name" value="bZIP_plant_GBF1"/>
    <property type="match status" value="1"/>
</dbReference>
<name>A0A6A2XD61_HIBSY</name>
<keyword evidence="6" id="KW-0175">Coiled coil</keyword>
<evidence type="ECO:0000256" key="3">
    <source>
        <dbReference type="ARBA" id="ARBA00023125"/>
    </source>
</evidence>
<dbReference type="InterPro" id="IPR045314">
    <property type="entry name" value="bZIP_plant_GBF1"/>
</dbReference>
<dbReference type="InterPro" id="IPR004827">
    <property type="entry name" value="bZIP"/>
</dbReference>
<evidence type="ECO:0000256" key="7">
    <source>
        <dbReference type="SAM" id="MobiDB-lite"/>
    </source>
</evidence>
<dbReference type="GO" id="GO:0003700">
    <property type="term" value="F:DNA-binding transcription factor activity"/>
    <property type="evidence" value="ECO:0007669"/>
    <property type="project" value="InterPro"/>
</dbReference>
<dbReference type="GO" id="GO:0046982">
    <property type="term" value="F:protein heterodimerization activity"/>
    <property type="evidence" value="ECO:0007669"/>
    <property type="project" value="UniProtKB-ARBA"/>
</dbReference>
<evidence type="ECO:0000256" key="6">
    <source>
        <dbReference type="SAM" id="Coils"/>
    </source>
</evidence>
<dbReference type="GO" id="GO:0045893">
    <property type="term" value="P:positive regulation of DNA-templated transcription"/>
    <property type="evidence" value="ECO:0007669"/>
    <property type="project" value="TreeGrafter"/>
</dbReference>
<dbReference type="InterPro" id="IPR046347">
    <property type="entry name" value="bZIP_sf"/>
</dbReference>
<dbReference type="EMBL" id="VEPZ02001625">
    <property type="protein sequence ID" value="KAE8665195.1"/>
    <property type="molecule type" value="Genomic_DNA"/>
</dbReference>
<evidence type="ECO:0000256" key="1">
    <source>
        <dbReference type="ARBA" id="ARBA00004123"/>
    </source>
</evidence>
<dbReference type="PROSITE" id="PS00036">
    <property type="entry name" value="BZIP_BASIC"/>
    <property type="match status" value="1"/>
</dbReference>
<gene>
    <name evidence="9" type="ORF">F3Y22_tig00112649pilonHSYRG00130</name>
</gene>
<sequence>MSPVVSEILRSGFMINSSFRRKIHLVQSFSVVFLYCGKSISNSSGSSPQQQNSGSDHQRKRRRMESNRESARRSRMRKQKHVDDLVAQITKLKSDNNRIQSSIGFTTQQYMSMEAENSVLRAQMMELSQRLESLNEILDHINNPTACNGVYETEAMEFNPFNLACLNQQHPIMASPDMFQY</sequence>
<keyword evidence="4" id="KW-0804">Transcription</keyword>
<comment type="caution">
    <text evidence="9">The sequence shown here is derived from an EMBL/GenBank/DDBJ whole genome shotgun (WGS) entry which is preliminary data.</text>
</comment>
<comment type="subcellular location">
    <subcellularLocation>
        <location evidence="1">Nucleus</location>
    </subcellularLocation>
</comment>
<organism evidence="9 10">
    <name type="scientific">Hibiscus syriacus</name>
    <name type="common">Rose of Sharon</name>
    <dbReference type="NCBI Taxonomy" id="106335"/>
    <lineage>
        <taxon>Eukaryota</taxon>
        <taxon>Viridiplantae</taxon>
        <taxon>Streptophyta</taxon>
        <taxon>Embryophyta</taxon>
        <taxon>Tracheophyta</taxon>
        <taxon>Spermatophyta</taxon>
        <taxon>Magnoliopsida</taxon>
        <taxon>eudicotyledons</taxon>
        <taxon>Gunneridae</taxon>
        <taxon>Pentapetalae</taxon>
        <taxon>rosids</taxon>
        <taxon>malvids</taxon>
        <taxon>Malvales</taxon>
        <taxon>Malvaceae</taxon>
        <taxon>Malvoideae</taxon>
        <taxon>Hibiscus</taxon>
    </lineage>
</organism>
<dbReference type="SUPFAM" id="SSF57959">
    <property type="entry name" value="Leucine zipper domain"/>
    <property type="match status" value="1"/>
</dbReference>
<keyword evidence="10" id="KW-1185">Reference proteome</keyword>
<proteinExistence type="predicted"/>
<feature type="compositionally biased region" description="Low complexity" evidence="7">
    <location>
        <begin position="42"/>
        <end position="55"/>
    </location>
</feature>
<evidence type="ECO:0000256" key="5">
    <source>
        <dbReference type="ARBA" id="ARBA00023242"/>
    </source>
</evidence>
<protein>
    <recommendedName>
        <fullName evidence="8">BZIP domain-containing protein</fullName>
    </recommendedName>
</protein>
<dbReference type="PROSITE" id="PS50217">
    <property type="entry name" value="BZIP"/>
    <property type="match status" value="1"/>
</dbReference>
<dbReference type="GO" id="GO:0005634">
    <property type="term" value="C:nucleus"/>
    <property type="evidence" value="ECO:0007669"/>
    <property type="project" value="UniProtKB-SubCell"/>
</dbReference>
<reference evidence="9" key="1">
    <citation type="submission" date="2019-09" db="EMBL/GenBank/DDBJ databases">
        <title>Draft genome information of white flower Hibiscus syriacus.</title>
        <authorList>
            <person name="Kim Y.-M."/>
        </authorList>
    </citation>
    <scope>NUCLEOTIDE SEQUENCE [LARGE SCALE GENOMIC DNA]</scope>
    <source>
        <strain evidence="9">YM2019G1</strain>
    </source>
</reference>
<dbReference type="GO" id="GO:0000976">
    <property type="term" value="F:transcription cis-regulatory region binding"/>
    <property type="evidence" value="ECO:0007669"/>
    <property type="project" value="TreeGrafter"/>
</dbReference>
<dbReference type="SMART" id="SM00338">
    <property type="entry name" value="BRLZ"/>
    <property type="match status" value="1"/>
</dbReference>
<evidence type="ECO:0000313" key="10">
    <source>
        <dbReference type="Proteomes" id="UP000436088"/>
    </source>
</evidence>
<evidence type="ECO:0000259" key="8">
    <source>
        <dbReference type="PROSITE" id="PS50217"/>
    </source>
</evidence>
<dbReference type="FunFam" id="1.20.5.170:FF:000020">
    <property type="entry name" value="BZIP transcription factor"/>
    <property type="match status" value="1"/>
</dbReference>
<dbReference type="AlphaFoldDB" id="A0A6A2XD61"/>
<evidence type="ECO:0000313" key="9">
    <source>
        <dbReference type="EMBL" id="KAE8665195.1"/>
    </source>
</evidence>
<dbReference type="PANTHER" id="PTHR45764">
    <property type="entry name" value="BZIP TRANSCRIPTION FACTOR 44"/>
    <property type="match status" value="1"/>
</dbReference>
<evidence type="ECO:0000256" key="4">
    <source>
        <dbReference type="ARBA" id="ARBA00023163"/>
    </source>
</evidence>
<keyword evidence="5" id="KW-0539">Nucleus</keyword>
<dbReference type="PANTHER" id="PTHR45764:SF38">
    <property type="entry name" value="BZIP TRANSCRIPTION FACTOR 44"/>
    <property type="match status" value="1"/>
</dbReference>
<feature type="region of interest" description="Disordered" evidence="7">
    <location>
        <begin position="42"/>
        <end position="82"/>
    </location>
</feature>
<dbReference type="Pfam" id="PF00170">
    <property type="entry name" value="bZIP_1"/>
    <property type="match status" value="1"/>
</dbReference>